<evidence type="ECO:0000259" key="11">
    <source>
        <dbReference type="PROSITE" id="PS50109"/>
    </source>
</evidence>
<dbReference type="Pfam" id="PF02518">
    <property type="entry name" value="HATPase_c"/>
    <property type="match status" value="1"/>
</dbReference>
<dbReference type="InterPro" id="IPR005467">
    <property type="entry name" value="His_kinase_dom"/>
</dbReference>
<evidence type="ECO:0000256" key="2">
    <source>
        <dbReference type="ARBA" id="ARBA00012438"/>
    </source>
</evidence>
<keyword evidence="3" id="KW-0597">Phosphoprotein</keyword>
<keyword evidence="4" id="KW-0808">Transferase</keyword>
<evidence type="ECO:0000256" key="7">
    <source>
        <dbReference type="ARBA" id="ARBA00022840"/>
    </source>
</evidence>
<dbReference type="PRINTS" id="PR00344">
    <property type="entry name" value="BCTRLSENSOR"/>
</dbReference>
<dbReference type="SUPFAM" id="SSF55874">
    <property type="entry name" value="ATPase domain of HSP90 chaperone/DNA topoisomerase II/histidine kinase"/>
    <property type="match status" value="1"/>
</dbReference>
<comment type="catalytic activity">
    <reaction evidence="1">
        <text>ATP + protein L-histidine = ADP + protein N-phospho-L-histidine.</text>
        <dbReference type="EC" id="2.7.13.3"/>
    </reaction>
</comment>
<dbReference type="GO" id="GO:0005524">
    <property type="term" value="F:ATP binding"/>
    <property type="evidence" value="ECO:0007669"/>
    <property type="project" value="UniProtKB-KW"/>
</dbReference>
<feature type="region of interest" description="Disordered" evidence="9">
    <location>
        <begin position="513"/>
        <end position="534"/>
    </location>
</feature>
<dbReference type="GO" id="GO:0000160">
    <property type="term" value="P:phosphorelay signal transduction system"/>
    <property type="evidence" value="ECO:0007669"/>
    <property type="project" value="UniProtKB-KW"/>
</dbReference>
<sequence length="534" mass="61681">MFYTIGLLVAFSVILLIFDHKSRYSYLFVLMATGATLAFFSIILHINMFASYGDYYGGSIYYRLDYMIYKAITARLALPIVVNIRLMNEGVALFLLAEMIFNYEFQKNLGRSEPKMEKGSRRMRRLLFFAVPLLSIILYDPVTSTKMYILYHTSGNKPFVYGLYCSLNVIFKLVVLLLLLRPICVLIRYVMVTSVRFLRKRIFLFSMGLMLAAAIFYIFFYIGPFSMSVDKVIRSGFWIFENVQARIQKVYLTAPSLVLVVISFCMFILLSFRMDMSATPFVKRKIQKNLNIMNEVLGETLHSQKNLFFSQQILITKIENKVDNTAEIPEIGRMRKLIDESLGRTTQMLDELKEIKYHYLNNSVSSIIDEALNEVTVPSYITVEWNGEGYEDICGMYDRYHLCKALVNILNNSVEAIEQSGKEEGKITVRLEFLFRWLIIMIQDNGKGIRFRDRGRIFSPHYSGKQGKMNWGLGLPYVYKVIRAHLGQIKIDSRYGVYTSVFLLLPMSREEKTSVSQRNGGGRKHGENQTGHCG</sequence>
<proteinExistence type="predicted"/>
<evidence type="ECO:0000313" key="13">
    <source>
        <dbReference type="Proteomes" id="UP001055091"/>
    </source>
</evidence>
<dbReference type="PROSITE" id="PS50109">
    <property type="entry name" value="HIS_KIN"/>
    <property type="match status" value="1"/>
</dbReference>
<evidence type="ECO:0000256" key="3">
    <source>
        <dbReference type="ARBA" id="ARBA00022553"/>
    </source>
</evidence>
<protein>
    <recommendedName>
        <fullName evidence="2">histidine kinase</fullName>
        <ecNumber evidence="2">2.7.13.3</ecNumber>
    </recommendedName>
</protein>
<dbReference type="InterPro" id="IPR004358">
    <property type="entry name" value="Sig_transdc_His_kin-like_C"/>
</dbReference>
<evidence type="ECO:0000256" key="6">
    <source>
        <dbReference type="ARBA" id="ARBA00022777"/>
    </source>
</evidence>
<evidence type="ECO:0000256" key="8">
    <source>
        <dbReference type="ARBA" id="ARBA00023012"/>
    </source>
</evidence>
<name>A0AA37NCX9_9FIRM</name>
<feature type="transmembrane region" description="Helical" evidence="10">
    <location>
        <begin position="169"/>
        <end position="190"/>
    </location>
</feature>
<feature type="transmembrane region" description="Helical" evidence="10">
    <location>
        <begin position="202"/>
        <end position="222"/>
    </location>
</feature>
<keyword evidence="5" id="KW-0547">Nucleotide-binding</keyword>
<keyword evidence="10" id="KW-0812">Transmembrane</keyword>
<feature type="transmembrane region" description="Helical" evidence="10">
    <location>
        <begin position="250"/>
        <end position="272"/>
    </location>
</feature>
<keyword evidence="6" id="KW-0418">Kinase</keyword>
<dbReference type="InterPro" id="IPR003594">
    <property type="entry name" value="HATPase_dom"/>
</dbReference>
<dbReference type="PANTHER" id="PTHR43065">
    <property type="entry name" value="SENSOR HISTIDINE KINASE"/>
    <property type="match status" value="1"/>
</dbReference>
<gene>
    <name evidence="12" type="ORF">CE91St55_34750</name>
</gene>
<dbReference type="EC" id="2.7.13.3" evidence="2"/>
<dbReference type="AlphaFoldDB" id="A0AA37NCX9"/>
<feature type="transmembrane region" description="Helical" evidence="10">
    <location>
        <begin position="26"/>
        <end position="46"/>
    </location>
</feature>
<evidence type="ECO:0000256" key="5">
    <source>
        <dbReference type="ARBA" id="ARBA00022741"/>
    </source>
</evidence>
<keyword evidence="10" id="KW-1133">Transmembrane helix</keyword>
<evidence type="ECO:0000313" key="12">
    <source>
        <dbReference type="EMBL" id="GKH01494.1"/>
    </source>
</evidence>
<dbReference type="InterPro" id="IPR036890">
    <property type="entry name" value="HATPase_C_sf"/>
</dbReference>
<evidence type="ECO:0000256" key="10">
    <source>
        <dbReference type="SAM" id="Phobius"/>
    </source>
</evidence>
<evidence type="ECO:0000256" key="9">
    <source>
        <dbReference type="SAM" id="MobiDB-lite"/>
    </source>
</evidence>
<dbReference type="PANTHER" id="PTHR43065:SF10">
    <property type="entry name" value="PEROXIDE STRESS-ACTIVATED HISTIDINE KINASE MAK3"/>
    <property type="match status" value="1"/>
</dbReference>
<organism evidence="12 13">
    <name type="scientific">Hungatella hathewayi</name>
    <dbReference type="NCBI Taxonomy" id="154046"/>
    <lineage>
        <taxon>Bacteria</taxon>
        <taxon>Bacillati</taxon>
        <taxon>Bacillota</taxon>
        <taxon>Clostridia</taxon>
        <taxon>Lachnospirales</taxon>
        <taxon>Lachnospiraceae</taxon>
        <taxon>Hungatella</taxon>
    </lineage>
</organism>
<keyword evidence="7" id="KW-0067">ATP-binding</keyword>
<evidence type="ECO:0000256" key="4">
    <source>
        <dbReference type="ARBA" id="ARBA00022679"/>
    </source>
</evidence>
<dbReference type="RefSeq" id="WP_118042585.1">
    <property type="nucleotide sequence ID" value="NZ_BQNJ01000001.1"/>
</dbReference>
<keyword evidence="10" id="KW-0472">Membrane</keyword>
<reference evidence="12" key="1">
    <citation type="submission" date="2022-01" db="EMBL/GenBank/DDBJ databases">
        <title>Novel bile acid biosynthetic pathways are enriched in the microbiome of centenarians.</title>
        <authorList>
            <person name="Sato Y."/>
            <person name="Atarashi K."/>
            <person name="Plichta R.D."/>
            <person name="Arai Y."/>
            <person name="Sasajima S."/>
            <person name="Kearney M.S."/>
            <person name="Suda W."/>
            <person name="Takeshita K."/>
            <person name="Sasaki T."/>
            <person name="Okamoto S."/>
            <person name="Skelly N.A."/>
            <person name="Okamura Y."/>
            <person name="Vlamakis H."/>
            <person name="Li Y."/>
            <person name="Tanoue T."/>
            <person name="Takei H."/>
            <person name="Nittono H."/>
            <person name="Narushima S."/>
            <person name="Irie J."/>
            <person name="Itoh H."/>
            <person name="Moriya K."/>
            <person name="Sugiura Y."/>
            <person name="Suematsu M."/>
            <person name="Moritoki N."/>
            <person name="Shibata S."/>
            <person name="Littman R.D."/>
            <person name="Fischbach A.M."/>
            <person name="Uwamino Y."/>
            <person name="Inoue T."/>
            <person name="Honda A."/>
            <person name="Hattori M."/>
            <person name="Murai T."/>
            <person name="Xavier J.R."/>
            <person name="Hirose N."/>
            <person name="Honda K."/>
        </authorList>
    </citation>
    <scope>NUCLEOTIDE SEQUENCE</scope>
    <source>
        <strain evidence="12">CE91-St55</strain>
    </source>
</reference>
<dbReference type="SMART" id="SM00387">
    <property type="entry name" value="HATPase_c"/>
    <property type="match status" value="1"/>
</dbReference>
<dbReference type="Proteomes" id="UP001055091">
    <property type="component" value="Unassembled WGS sequence"/>
</dbReference>
<comment type="caution">
    <text evidence="12">The sequence shown here is derived from an EMBL/GenBank/DDBJ whole genome shotgun (WGS) entry which is preliminary data.</text>
</comment>
<evidence type="ECO:0000256" key="1">
    <source>
        <dbReference type="ARBA" id="ARBA00000085"/>
    </source>
</evidence>
<keyword evidence="8" id="KW-0902">Two-component regulatory system</keyword>
<dbReference type="EMBL" id="BQNJ01000001">
    <property type="protein sequence ID" value="GKH01494.1"/>
    <property type="molecule type" value="Genomic_DNA"/>
</dbReference>
<dbReference type="GO" id="GO:0004673">
    <property type="term" value="F:protein histidine kinase activity"/>
    <property type="evidence" value="ECO:0007669"/>
    <property type="project" value="UniProtKB-EC"/>
</dbReference>
<accession>A0AA37NCX9</accession>
<dbReference type="Gene3D" id="3.30.565.10">
    <property type="entry name" value="Histidine kinase-like ATPase, C-terminal domain"/>
    <property type="match status" value="1"/>
</dbReference>
<feature type="domain" description="Histidine kinase" evidence="11">
    <location>
        <begin position="281"/>
        <end position="509"/>
    </location>
</feature>
<feature type="transmembrane region" description="Helical" evidence="10">
    <location>
        <begin position="126"/>
        <end position="149"/>
    </location>
</feature>